<gene>
    <name evidence="14" type="primary">LOC117669775</name>
</gene>
<dbReference type="InterPro" id="IPR036922">
    <property type="entry name" value="Rieske_2Fe-2S_sf"/>
</dbReference>
<dbReference type="Gene3D" id="3.50.50.60">
    <property type="entry name" value="FAD/NAD(P)-binding domain"/>
    <property type="match status" value="2"/>
</dbReference>
<evidence type="ECO:0000256" key="7">
    <source>
        <dbReference type="ARBA" id="ARBA00022827"/>
    </source>
</evidence>
<accession>A0A6P9CKI8</accession>
<dbReference type="InterPro" id="IPR016156">
    <property type="entry name" value="FAD/NAD-linked_Rdtase_dimer_sf"/>
</dbReference>
<dbReference type="Gene3D" id="2.102.10.10">
    <property type="entry name" value="Rieske [2Fe-2S] iron-sulphur domain"/>
    <property type="match status" value="1"/>
</dbReference>
<dbReference type="GO" id="GO:0005737">
    <property type="term" value="C:cytoplasm"/>
    <property type="evidence" value="ECO:0007669"/>
    <property type="project" value="TreeGrafter"/>
</dbReference>
<keyword evidence="8" id="KW-0560">Oxidoreductase</keyword>
<dbReference type="KEGG" id="pgut:117669775"/>
<evidence type="ECO:0000256" key="2">
    <source>
        <dbReference type="ARBA" id="ARBA00006442"/>
    </source>
</evidence>
<dbReference type="InterPro" id="IPR050446">
    <property type="entry name" value="FAD-oxidoreductase/Apoptosis"/>
</dbReference>
<dbReference type="PANTHER" id="PTHR43557">
    <property type="entry name" value="APOPTOSIS-INDUCING FACTOR 1"/>
    <property type="match status" value="1"/>
</dbReference>
<dbReference type="EC" id="1.4.3.2" evidence="3"/>
<comment type="similarity">
    <text evidence="2">Belongs to the FAD-dependent oxidoreductase family.</text>
</comment>
<dbReference type="PANTHER" id="PTHR43557:SF7">
    <property type="entry name" value="RIESKE DOMAIN-CONTAINING PROTEIN"/>
    <property type="match status" value="1"/>
</dbReference>
<dbReference type="RefSeq" id="XP_034280370.1">
    <property type="nucleotide sequence ID" value="XM_034424479.1"/>
</dbReference>
<keyword evidence="13" id="KW-1185">Reference proteome</keyword>
<evidence type="ECO:0000256" key="11">
    <source>
        <dbReference type="ARBA" id="ARBA00023180"/>
    </source>
</evidence>
<dbReference type="CDD" id="cd03478">
    <property type="entry name" value="Rieske_AIFL_N"/>
    <property type="match status" value="1"/>
</dbReference>
<dbReference type="PROSITE" id="PS51296">
    <property type="entry name" value="RIESKE"/>
    <property type="match status" value="1"/>
</dbReference>
<evidence type="ECO:0000313" key="13">
    <source>
        <dbReference type="Proteomes" id="UP001652622"/>
    </source>
</evidence>
<dbReference type="PRINTS" id="PR00368">
    <property type="entry name" value="FADPNR"/>
</dbReference>
<dbReference type="GO" id="GO:0046872">
    <property type="term" value="F:metal ion binding"/>
    <property type="evidence" value="ECO:0007669"/>
    <property type="project" value="UniProtKB-KW"/>
</dbReference>
<dbReference type="InterPro" id="IPR036188">
    <property type="entry name" value="FAD/NAD-bd_sf"/>
</dbReference>
<dbReference type="GO" id="GO:0016651">
    <property type="term" value="F:oxidoreductase activity, acting on NAD(P)H"/>
    <property type="evidence" value="ECO:0007669"/>
    <property type="project" value="TreeGrafter"/>
</dbReference>
<dbReference type="Pfam" id="PF00355">
    <property type="entry name" value="Rieske"/>
    <property type="match status" value="1"/>
</dbReference>
<dbReference type="PRINTS" id="PR00469">
    <property type="entry name" value="PNDRDTASEII"/>
</dbReference>
<dbReference type="InterPro" id="IPR023753">
    <property type="entry name" value="FAD/NAD-binding_dom"/>
</dbReference>
<dbReference type="SUPFAM" id="SSF51905">
    <property type="entry name" value="FAD/NAD(P)-binding domain"/>
    <property type="match status" value="1"/>
</dbReference>
<evidence type="ECO:0000256" key="1">
    <source>
        <dbReference type="ARBA" id="ARBA00005465"/>
    </source>
</evidence>
<dbReference type="InParanoid" id="A0A6P9CKI8"/>
<dbReference type="GO" id="GO:0001716">
    <property type="term" value="F:L-amino-acid oxidase activity"/>
    <property type="evidence" value="ECO:0007669"/>
    <property type="project" value="UniProtKB-EC"/>
</dbReference>
<organism evidence="13 14">
    <name type="scientific">Pantherophis guttatus</name>
    <name type="common">Corn snake</name>
    <name type="synonym">Elaphe guttata</name>
    <dbReference type="NCBI Taxonomy" id="94885"/>
    <lineage>
        <taxon>Eukaryota</taxon>
        <taxon>Metazoa</taxon>
        <taxon>Chordata</taxon>
        <taxon>Craniata</taxon>
        <taxon>Vertebrata</taxon>
        <taxon>Euteleostomi</taxon>
        <taxon>Lepidosauria</taxon>
        <taxon>Squamata</taxon>
        <taxon>Bifurcata</taxon>
        <taxon>Unidentata</taxon>
        <taxon>Episquamata</taxon>
        <taxon>Toxicofera</taxon>
        <taxon>Serpentes</taxon>
        <taxon>Colubroidea</taxon>
        <taxon>Colubridae</taxon>
        <taxon>Colubrinae</taxon>
        <taxon>Pantherophis</taxon>
    </lineage>
</organism>
<keyword evidence="10" id="KW-0411">Iron-sulfur</keyword>
<evidence type="ECO:0000256" key="3">
    <source>
        <dbReference type="ARBA" id="ARBA00012806"/>
    </source>
</evidence>
<dbReference type="GeneID" id="117669775"/>
<evidence type="ECO:0000313" key="14">
    <source>
        <dbReference type="RefSeq" id="XP_034280370.1"/>
    </source>
</evidence>
<keyword evidence="6" id="KW-0479">Metal-binding</keyword>
<evidence type="ECO:0000256" key="5">
    <source>
        <dbReference type="ARBA" id="ARBA00022714"/>
    </source>
</evidence>
<feature type="domain" description="Rieske" evidence="12">
    <location>
        <begin position="22"/>
        <end position="117"/>
    </location>
</feature>
<evidence type="ECO:0000256" key="9">
    <source>
        <dbReference type="ARBA" id="ARBA00023004"/>
    </source>
</evidence>
<keyword evidence="4" id="KW-0285">Flavoprotein</keyword>
<keyword evidence="9" id="KW-0408">Iron</keyword>
<dbReference type="SUPFAM" id="SSF55424">
    <property type="entry name" value="FAD/NAD-linked reductases, dimerisation (C-terminal) domain"/>
    <property type="match status" value="1"/>
</dbReference>
<reference evidence="14" key="1">
    <citation type="submission" date="2025-08" db="UniProtKB">
        <authorList>
            <consortium name="RefSeq"/>
        </authorList>
    </citation>
    <scope>IDENTIFICATION</scope>
    <source>
        <tissue evidence="14">Blood</tissue>
    </source>
</reference>
<evidence type="ECO:0000256" key="10">
    <source>
        <dbReference type="ARBA" id="ARBA00023014"/>
    </source>
</evidence>
<proteinExistence type="inferred from homology"/>
<dbReference type="Pfam" id="PF07992">
    <property type="entry name" value="Pyr_redox_2"/>
    <property type="match status" value="1"/>
</dbReference>
<comment type="similarity">
    <text evidence="1">Belongs to the flavin monoamine oxidase family. FIG1 subfamily.</text>
</comment>
<evidence type="ECO:0000259" key="12">
    <source>
        <dbReference type="PROSITE" id="PS51296"/>
    </source>
</evidence>
<dbReference type="InterPro" id="IPR017941">
    <property type="entry name" value="Rieske_2Fe-2S"/>
</dbReference>
<evidence type="ECO:0000256" key="6">
    <source>
        <dbReference type="ARBA" id="ARBA00022723"/>
    </source>
</evidence>
<sequence>MAAPPSPVSAQKKDGADTLVTQRVCHEDELHDGEMLEVEVAGYPVLLLREGLVIRALGGRCPHAGAALCKGYLAKGRLRCPWHGACFSTETGDIEEYPTLDCLPVFQVTVEEGQVYISARMKDLESSRRVKPMARECQLDPQTVLLLGAGPAALTCAETLRQEGFTGRIVMATWENHLPYDKTKLTQDLGAPAESLYLRSQSFLDAHDIEVWKQSEVVSLDPAGKMARFRDGTSQAYSSLLIATGSSPRKLQCPGCSLENVRMLLTPEDANRILALALGKTVVIVGASFIGMEVAASLVGKAAQLQVVEREELPYLLTLGGQVGTVAMKMLQAQGVQFHMKVDVAQMQGEDGKVTGVVLSNGSVLPADLVVVGIGVTPNTSFIQGSSIRLDRGGAIQVDLFMQTSAPSVFAAGDVASFPVALFGGKSASIYHWQIAQAHGHVAALNMLHRQKPLHTVPFFWTKLQSKSIRYAGYGTGHTETVPKGELGQERFLLFYLRDGWVTAVASLNFDPLVAMVAESLYSGKCISKQEAESMTEEKELPKEEPPQ</sequence>
<dbReference type="AlphaFoldDB" id="A0A6P9CKI8"/>
<dbReference type="GO" id="GO:0051537">
    <property type="term" value="F:2 iron, 2 sulfur cluster binding"/>
    <property type="evidence" value="ECO:0007669"/>
    <property type="project" value="UniProtKB-KW"/>
</dbReference>
<dbReference type="OMA" id="EEHCMAR"/>
<dbReference type="Pfam" id="PF14759">
    <property type="entry name" value="Reductase_C"/>
    <property type="match status" value="1"/>
</dbReference>
<dbReference type="Proteomes" id="UP001652622">
    <property type="component" value="Unplaced"/>
</dbReference>
<protein>
    <recommendedName>
        <fullName evidence="3">L-amino-acid oxidase</fullName>
        <ecNumber evidence="3">1.4.3.2</ecNumber>
    </recommendedName>
</protein>
<dbReference type="Gene3D" id="3.30.390.30">
    <property type="match status" value="1"/>
</dbReference>
<dbReference type="InterPro" id="IPR028202">
    <property type="entry name" value="Reductase_C"/>
</dbReference>
<keyword evidence="7" id="KW-0274">FAD</keyword>
<keyword evidence="11" id="KW-0325">Glycoprotein</keyword>
<evidence type="ECO:0000256" key="4">
    <source>
        <dbReference type="ARBA" id="ARBA00022630"/>
    </source>
</evidence>
<evidence type="ECO:0000256" key="8">
    <source>
        <dbReference type="ARBA" id="ARBA00023002"/>
    </source>
</evidence>
<name>A0A6P9CKI8_PANGU</name>
<dbReference type="SUPFAM" id="SSF50022">
    <property type="entry name" value="ISP domain"/>
    <property type="match status" value="1"/>
</dbReference>
<keyword evidence="5" id="KW-0001">2Fe-2S</keyword>